<evidence type="ECO:0000313" key="2">
    <source>
        <dbReference type="EMBL" id="RCK37860.1"/>
    </source>
</evidence>
<dbReference type="Gene3D" id="3.90.1340.10">
    <property type="entry name" value="Phage tail collar domain"/>
    <property type="match status" value="1"/>
</dbReference>
<dbReference type="InterPro" id="IPR037053">
    <property type="entry name" value="Phage_tail_collar_dom_sf"/>
</dbReference>
<organism evidence="2 3">
    <name type="scientific">Thalassospira profundimaris</name>
    <dbReference type="NCBI Taxonomy" id="502049"/>
    <lineage>
        <taxon>Bacteria</taxon>
        <taxon>Pseudomonadati</taxon>
        <taxon>Pseudomonadota</taxon>
        <taxon>Alphaproteobacteria</taxon>
        <taxon>Rhodospirillales</taxon>
        <taxon>Thalassospiraceae</taxon>
        <taxon>Thalassospira</taxon>
    </lineage>
</organism>
<evidence type="ECO:0000313" key="3">
    <source>
        <dbReference type="Proteomes" id="UP000253226"/>
    </source>
</evidence>
<dbReference type="EMBL" id="JPWF01000004">
    <property type="protein sequence ID" value="RCK37860.1"/>
    <property type="molecule type" value="Genomic_DNA"/>
</dbReference>
<name>A0A367WBM7_9PROT</name>
<reference evidence="2 3" key="1">
    <citation type="submission" date="2014-07" db="EMBL/GenBank/DDBJ databases">
        <title>Draft genome sequence of Thalassospira profundimaris 35.</title>
        <authorList>
            <person name="Lai Q."/>
            <person name="Shao Z."/>
        </authorList>
    </citation>
    <scope>NUCLEOTIDE SEQUENCE [LARGE SCALE GENOMIC DNA]</scope>
    <source>
        <strain evidence="2 3">35</strain>
    </source>
</reference>
<comment type="caution">
    <text evidence="2">The sequence shown here is derived from an EMBL/GenBank/DDBJ whole genome shotgun (WGS) entry which is preliminary data.</text>
</comment>
<dbReference type="Pfam" id="PF07484">
    <property type="entry name" value="Collar"/>
    <property type="match status" value="1"/>
</dbReference>
<dbReference type="InterPro" id="IPR011083">
    <property type="entry name" value="Phage_tail_collar_dom"/>
</dbReference>
<sequence length="177" mass="18466">MSSKTTVCAEIDIQQLANFLVPIASIHAFASQIVPSGYLVCDGSEVSRIEYSDLFAAIGTVWGTGDGTSTFNLPDLRGEFVRGLDLERGVDAGRVLGTSQGDEFSAHDHKNGIAEDALNLFVYGGSTEDLPGAATSTTDAEGHAIAYQGLTSSEGGSETRPRNIAVVFAIKASHLAG</sequence>
<dbReference type="AlphaFoldDB" id="A0A367WBM7"/>
<gene>
    <name evidence="2" type="ORF">TH19_07455</name>
</gene>
<proteinExistence type="predicted"/>
<accession>A0A367WBM7</accession>
<feature type="domain" description="Phage tail collar" evidence="1">
    <location>
        <begin position="25"/>
        <end position="81"/>
    </location>
</feature>
<dbReference type="Proteomes" id="UP000253226">
    <property type="component" value="Unassembled WGS sequence"/>
</dbReference>
<protein>
    <recommendedName>
        <fullName evidence="1">Phage tail collar domain-containing protein</fullName>
    </recommendedName>
</protein>
<evidence type="ECO:0000259" key="1">
    <source>
        <dbReference type="Pfam" id="PF07484"/>
    </source>
</evidence>
<dbReference type="RefSeq" id="WP_258547855.1">
    <property type="nucleotide sequence ID" value="NZ_JPWF01000004.1"/>
</dbReference>
<dbReference type="SUPFAM" id="SSF88874">
    <property type="entry name" value="Receptor-binding domain of short tail fibre protein gp12"/>
    <property type="match status" value="1"/>
</dbReference>